<keyword evidence="2" id="KW-1185">Reference proteome</keyword>
<dbReference type="InterPro" id="IPR043777">
    <property type="entry name" value="DUF5719"/>
</dbReference>
<evidence type="ECO:0000313" key="1">
    <source>
        <dbReference type="EMBL" id="NEG55699.1"/>
    </source>
</evidence>
<dbReference type="AlphaFoldDB" id="A0A6L9SU71"/>
<dbReference type="Pfam" id="PF18986">
    <property type="entry name" value="DUF5719"/>
    <property type="match status" value="1"/>
</dbReference>
<evidence type="ECO:0000313" key="2">
    <source>
        <dbReference type="Proteomes" id="UP000483293"/>
    </source>
</evidence>
<gene>
    <name evidence="1" type="ORF">GFD21_08000</name>
</gene>
<sequence>MKHANTPMKALRIILAVVTSALLLAAFALMAVVKMPQIMVDAVPGGVTSSHRIVQHRLEAYCPGRMQLSDSTDWGDSDYRASSGDIASSTALAAFGSVYASTSSPLDLTGGGSTVSLKAPDKPTSRDAMVVRDDGDYSRLLSTNLLKAGDGSGHAGVIASHASDGDLRGISAATCVTPSMKQTFLLGATTTGTSQQLVLANPSSKATTVSIEITGSKSSGPMSLATAGSATVGAESETVVDLSAAASGQDGLYVTVTSGATPVGAVVRTTSSSGLTPKGSDFAMPAGDTATLNAIPSVSQGDHVRLYLYGEHATDATLSWVTDDGLSSIRKEQVKGERVGVFDLGTAPRNAHGILVTSDEAVVAAAKATRSGSGGQEDFALLAAAAPAASSGMALPDGVDSTLVLVNTGNDDVTVSLTMMGDDGKAGDAESVDIKANSAVTVDGKGTAAMLDDETKTVAWGVRLSGGGLDQSKTAGLSAVTPTALAVREETVRSTPDASIVG</sequence>
<reference evidence="1 2" key="1">
    <citation type="submission" date="2019-10" db="EMBL/GenBank/DDBJ databases">
        <title>Bifidobacterium from non-human primates.</title>
        <authorList>
            <person name="Modesto M."/>
        </authorList>
    </citation>
    <scope>NUCLEOTIDE SEQUENCE [LARGE SCALE GENOMIC DNA]</scope>
    <source>
        <strain evidence="1 2">SMA15</strain>
    </source>
</reference>
<name>A0A6L9SU71_9BIFI</name>
<proteinExistence type="predicted"/>
<evidence type="ECO:0008006" key="3">
    <source>
        <dbReference type="Google" id="ProtNLM"/>
    </source>
</evidence>
<comment type="caution">
    <text evidence="1">The sequence shown here is derived from an EMBL/GenBank/DDBJ whole genome shotgun (WGS) entry which is preliminary data.</text>
</comment>
<dbReference type="EMBL" id="WHZV01000007">
    <property type="protein sequence ID" value="NEG55699.1"/>
    <property type="molecule type" value="Genomic_DNA"/>
</dbReference>
<dbReference type="RefSeq" id="WP_163197481.1">
    <property type="nucleotide sequence ID" value="NZ_WHZV01000007.1"/>
</dbReference>
<protein>
    <recommendedName>
        <fullName evidence="3">Organic solvents resistance ABC transporter permease</fullName>
    </recommendedName>
</protein>
<organism evidence="1 2">
    <name type="scientific">Bifidobacterium platyrrhinorum</name>
    <dbReference type="NCBI Taxonomy" id="2661628"/>
    <lineage>
        <taxon>Bacteria</taxon>
        <taxon>Bacillati</taxon>
        <taxon>Actinomycetota</taxon>
        <taxon>Actinomycetes</taxon>
        <taxon>Bifidobacteriales</taxon>
        <taxon>Bifidobacteriaceae</taxon>
        <taxon>Bifidobacterium</taxon>
    </lineage>
</organism>
<accession>A0A6L9SU71</accession>
<dbReference type="Proteomes" id="UP000483293">
    <property type="component" value="Unassembled WGS sequence"/>
</dbReference>